<evidence type="ECO:0000313" key="2">
    <source>
        <dbReference type="EMBL" id="KAK2645285.1"/>
    </source>
</evidence>
<keyword evidence="1" id="KW-1133">Transmembrane helix</keyword>
<name>A0AAD9WX33_9ROSI</name>
<comment type="caution">
    <text evidence="2">The sequence shown here is derived from an EMBL/GenBank/DDBJ whole genome shotgun (WGS) entry which is preliminary data.</text>
</comment>
<dbReference type="AlphaFoldDB" id="A0AAD9WX33"/>
<keyword evidence="1" id="KW-0472">Membrane</keyword>
<accession>A0AAD9WX33</accession>
<gene>
    <name evidence="2" type="ORF">Ddye_020480</name>
</gene>
<proteinExistence type="predicted"/>
<protein>
    <submittedName>
        <fullName evidence="2">Uncharacterized protein</fullName>
    </submittedName>
</protein>
<organism evidence="2 3">
    <name type="scientific">Dipteronia dyeriana</name>
    <dbReference type="NCBI Taxonomy" id="168575"/>
    <lineage>
        <taxon>Eukaryota</taxon>
        <taxon>Viridiplantae</taxon>
        <taxon>Streptophyta</taxon>
        <taxon>Embryophyta</taxon>
        <taxon>Tracheophyta</taxon>
        <taxon>Spermatophyta</taxon>
        <taxon>Magnoliopsida</taxon>
        <taxon>eudicotyledons</taxon>
        <taxon>Gunneridae</taxon>
        <taxon>Pentapetalae</taxon>
        <taxon>rosids</taxon>
        <taxon>malvids</taxon>
        <taxon>Sapindales</taxon>
        <taxon>Sapindaceae</taxon>
        <taxon>Hippocastanoideae</taxon>
        <taxon>Acereae</taxon>
        <taxon>Dipteronia</taxon>
    </lineage>
</organism>
<keyword evidence="1" id="KW-0812">Transmembrane</keyword>
<reference evidence="2" key="1">
    <citation type="journal article" date="2023" name="Plant J.">
        <title>Genome sequences and population genomics provide insights into the demographic history, inbreeding, and mutation load of two 'living fossil' tree species of Dipteronia.</title>
        <authorList>
            <person name="Feng Y."/>
            <person name="Comes H.P."/>
            <person name="Chen J."/>
            <person name="Zhu S."/>
            <person name="Lu R."/>
            <person name="Zhang X."/>
            <person name="Li P."/>
            <person name="Qiu J."/>
            <person name="Olsen K.M."/>
            <person name="Qiu Y."/>
        </authorList>
    </citation>
    <scope>NUCLEOTIDE SEQUENCE</scope>
    <source>
        <strain evidence="2">KIB01</strain>
    </source>
</reference>
<evidence type="ECO:0000313" key="3">
    <source>
        <dbReference type="Proteomes" id="UP001280121"/>
    </source>
</evidence>
<dbReference type="EMBL" id="JANJYI010000006">
    <property type="protein sequence ID" value="KAK2645285.1"/>
    <property type="molecule type" value="Genomic_DNA"/>
</dbReference>
<keyword evidence="3" id="KW-1185">Reference proteome</keyword>
<evidence type="ECO:0000256" key="1">
    <source>
        <dbReference type="SAM" id="Phobius"/>
    </source>
</evidence>
<sequence length="101" mass="12049">MRLKWQEKKNPKLTKEEEELARKTKQLARKAEEVAKSSTVFGTFYLCILEWEWRFGSLKDVTPQKKKGNSFRNFTSCNVKLIFFLMMMIFCILFCEKCGYT</sequence>
<dbReference type="Proteomes" id="UP001280121">
    <property type="component" value="Unassembled WGS sequence"/>
</dbReference>
<feature type="transmembrane region" description="Helical" evidence="1">
    <location>
        <begin position="73"/>
        <end position="95"/>
    </location>
</feature>